<evidence type="ECO:0000256" key="7">
    <source>
        <dbReference type="ARBA" id="ARBA00023136"/>
    </source>
</evidence>
<evidence type="ECO:0000256" key="11">
    <source>
        <dbReference type="RuleBase" id="RU003357"/>
    </source>
</evidence>
<dbReference type="InterPro" id="IPR012910">
    <property type="entry name" value="Plug_dom"/>
</dbReference>
<evidence type="ECO:0000256" key="4">
    <source>
        <dbReference type="ARBA" id="ARBA00022692"/>
    </source>
</evidence>
<dbReference type="InterPro" id="IPR000531">
    <property type="entry name" value="Beta-barrel_TonB"/>
</dbReference>
<dbReference type="Pfam" id="PF07715">
    <property type="entry name" value="Plug"/>
    <property type="match status" value="1"/>
</dbReference>
<reference evidence="14 15" key="1">
    <citation type="submission" date="2022-10" db="EMBL/GenBank/DDBJ databases">
        <title>Comparative genomics and taxonomic characterization of three novel marine species of genus Reichenbachiella exhibiting antioxidant and polysaccharide degradation activities.</title>
        <authorList>
            <person name="Muhammad N."/>
            <person name="Lee Y.-J."/>
            <person name="Ko J."/>
            <person name="Kim S.-G."/>
        </authorList>
    </citation>
    <scope>NUCLEOTIDE SEQUENCE [LARGE SCALE GENOMIC DNA]</scope>
    <source>
        <strain evidence="14 15">ABR2-5</strain>
    </source>
</reference>
<dbReference type="EMBL" id="JAOYOD010000001">
    <property type="protein sequence ID" value="MCV9385771.1"/>
    <property type="molecule type" value="Genomic_DNA"/>
</dbReference>
<proteinExistence type="inferred from homology"/>
<name>A0ABT3CQC4_9BACT</name>
<dbReference type="InterPro" id="IPR039426">
    <property type="entry name" value="TonB-dep_rcpt-like"/>
</dbReference>
<dbReference type="Gene3D" id="2.170.130.10">
    <property type="entry name" value="TonB-dependent receptor, plug domain"/>
    <property type="match status" value="1"/>
</dbReference>
<keyword evidence="15" id="KW-1185">Reference proteome</keyword>
<dbReference type="InterPro" id="IPR037066">
    <property type="entry name" value="Plug_dom_sf"/>
</dbReference>
<accession>A0ABT3CQC4</accession>
<dbReference type="Proteomes" id="UP001300692">
    <property type="component" value="Unassembled WGS sequence"/>
</dbReference>
<evidence type="ECO:0000256" key="2">
    <source>
        <dbReference type="ARBA" id="ARBA00022448"/>
    </source>
</evidence>
<dbReference type="PROSITE" id="PS52016">
    <property type="entry name" value="TONB_DEPENDENT_REC_3"/>
    <property type="match status" value="1"/>
</dbReference>
<evidence type="ECO:0000256" key="3">
    <source>
        <dbReference type="ARBA" id="ARBA00022452"/>
    </source>
</evidence>
<evidence type="ECO:0000256" key="5">
    <source>
        <dbReference type="ARBA" id="ARBA00022729"/>
    </source>
</evidence>
<keyword evidence="2 10" id="KW-0813">Transport</keyword>
<evidence type="ECO:0000259" key="13">
    <source>
        <dbReference type="Pfam" id="PF07715"/>
    </source>
</evidence>
<comment type="similarity">
    <text evidence="10 11">Belongs to the TonB-dependent receptor family.</text>
</comment>
<keyword evidence="9 10" id="KW-0998">Cell outer membrane</keyword>
<evidence type="ECO:0000313" key="15">
    <source>
        <dbReference type="Proteomes" id="UP001300692"/>
    </source>
</evidence>
<keyword evidence="8 14" id="KW-0675">Receptor</keyword>
<dbReference type="Pfam" id="PF00593">
    <property type="entry name" value="TonB_dep_Rec_b-barrel"/>
    <property type="match status" value="1"/>
</dbReference>
<evidence type="ECO:0000259" key="12">
    <source>
        <dbReference type="Pfam" id="PF00593"/>
    </source>
</evidence>
<sequence length="768" mass="87448">MMSTAQISQPKKYMEPDELFDISLEEMLNVGIVSASKNKQGVQDAPATAYVFTSEDLMVRGYTNLSELLEDVPEVEFQRNASPQFRNNITVRGISGNEKLLILMNGIRITPATGDGYALSTNLSLTGAQRVEVIIGPASALYGVDAFAGIVNIITNENQEEEFVSASTEYGSFNTFNHNLHARVQKDNLSISLTGNLYSSAEPNYAEEFPEEYKWYNENRSNLPYIVPESPYYNELYDINDFQVGAGESFHGGPLSLDFNMPSRSHFIQTEVNFKNFTLGIVNHQDEHSTSYGVDPRYTLYEEDGQVKTTNNIIYAKHQFTSFNQKWGIGSTITLSRYELDEGSHFVNASSRWQRGYFYSQAQSSKIEEQFNYNFSSKLSVIAGLSYELLNSLPQTGLSPTPFDPEQPAPLQNYYYIGAAGYYGIYDLNDVTFYDDLTVKQNFYYIQYHNIGTYAQMLYQPSKNLSVTAGIRYDYNSRFKAALNPRLGIVYSSSNKKHRAKLLYGESFLSPSPYKSFVQGGSFYAYDPNEDIRSADYFRVPNPDLNPEKLRSLEMSYQIYLLKNLSLTLSGYYNYLTDLIDLNGDSDFNELTYNIDAARLETSVNQGEAEVYGLTARLNSLMRLGPITIKGQASYSVNDGWISSQYDFFDEDQPILNYSQYQYKGFLDIIYNKFYTSIKINGRGPSLSPMVDKVSYEYFESPAYTIANASLGYQIIDSKSINFRVYSRIFNLTNTTYYHNYVGRDDGMPYVPQDPIRFHIGTELTWKF</sequence>
<evidence type="ECO:0000313" key="14">
    <source>
        <dbReference type="EMBL" id="MCV9385771.1"/>
    </source>
</evidence>
<feature type="domain" description="TonB-dependent receptor-like beta-barrel" evidence="12">
    <location>
        <begin position="287"/>
        <end position="731"/>
    </location>
</feature>
<protein>
    <submittedName>
        <fullName evidence="14">TonB-dependent receptor</fullName>
    </submittedName>
</protein>
<comment type="subcellular location">
    <subcellularLocation>
        <location evidence="1 10">Cell outer membrane</location>
        <topology evidence="1 10">Multi-pass membrane protein</topology>
    </subcellularLocation>
</comment>
<evidence type="ECO:0000256" key="1">
    <source>
        <dbReference type="ARBA" id="ARBA00004571"/>
    </source>
</evidence>
<dbReference type="RefSeq" id="WP_264136554.1">
    <property type="nucleotide sequence ID" value="NZ_JAOYOD010000001.1"/>
</dbReference>
<dbReference type="SUPFAM" id="SSF56935">
    <property type="entry name" value="Porins"/>
    <property type="match status" value="1"/>
</dbReference>
<gene>
    <name evidence="14" type="ORF">N7U62_03810</name>
</gene>
<evidence type="ECO:0000256" key="6">
    <source>
        <dbReference type="ARBA" id="ARBA00023077"/>
    </source>
</evidence>
<feature type="domain" description="TonB-dependent receptor plug" evidence="13">
    <location>
        <begin position="42"/>
        <end position="150"/>
    </location>
</feature>
<evidence type="ECO:0000256" key="10">
    <source>
        <dbReference type="PROSITE-ProRule" id="PRU01360"/>
    </source>
</evidence>
<evidence type="ECO:0000256" key="8">
    <source>
        <dbReference type="ARBA" id="ARBA00023170"/>
    </source>
</evidence>
<evidence type="ECO:0000256" key="9">
    <source>
        <dbReference type="ARBA" id="ARBA00023237"/>
    </source>
</evidence>
<keyword evidence="4 10" id="KW-0812">Transmembrane</keyword>
<dbReference type="Gene3D" id="2.40.170.20">
    <property type="entry name" value="TonB-dependent receptor, beta-barrel domain"/>
    <property type="match status" value="1"/>
</dbReference>
<dbReference type="PANTHER" id="PTHR30069">
    <property type="entry name" value="TONB-DEPENDENT OUTER MEMBRANE RECEPTOR"/>
    <property type="match status" value="1"/>
</dbReference>
<keyword evidence="5" id="KW-0732">Signal</keyword>
<organism evidence="14 15">
    <name type="scientific">Reichenbachiella ulvae</name>
    <dbReference type="NCBI Taxonomy" id="2980104"/>
    <lineage>
        <taxon>Bacteria</taxon>
        <taxon>Pseudomonadati</taxon>
        <taxon>Bacteroidota</taxon>
        <taxon>Cytophagia</taxon>
        <taxon>Cytophagales</taxon>
        <taxon>Reichenbachiellaceae</taxon>
        <taxon>Reichenbachiella</taxon>
    </lineage>
</organism>
<keyword evidence="3 10" id="KW-1134">Transmembrane beta strand</keyword>
<keyword evidence="7 10" id="KW-0472">Membrane</keyword>
<dbReference type="PANTHER" id="PTHR30069:SF29">
    <property type="entry name" value="HEMOGLOBIN AND HEMOGLOBIN-HAPTOGLOBIN-BINDING PROTEIN 1-RELATED"/>
    <property type="match status" value="1"/>
</dbReference>
<dbReference type="InterPro" id="IPR036942">
    <property type="entry name" value="Beta-barrel_TonB_sf"/>
</dbReference>
<keyword evidence="6 11" id="KW-0798">TonB box</keyword>
<comment type="caution">
    <text evidence="14">The sequence shown here is derived from an EMBL/GenBank/DDBJ whole genome shotgun (WGS) entry which is preliminary data.</text>
</comment>